<keyword evidence="1" id="KW-0547">Nucleotide-binding</keyword>
<keyword evidence="1" id="KW-0479">Metal-binding</keyword>
<dbReference type="Proteomes" id="UP000317267">
    <property type="component" value="Unassembled WGS sequence"/>
</dbReference>
<comment type="caution">
    <text evidence="4">The sequence shown here is derived from an EMBL/GenBank/DDBJ whole genome shotgun (WGS) entry which is preliminary data.</text>
</comment>
<gene>
    <name evidence="1" type="primary">nnrE</name>
    <name evidence="4" type="ORF">FIV39_10255</name>
    <name evidence="3" type="ORF">SAMN04490186_4147</name>
</gene>
<dbReference type="NCBIfam" id="TIGR00197">
    <property type="entry name" value="yjeF_nterm"/>
    <property type="match status" value="1"/>
</dbReference>
<dbReference type="GO" id="GO:0000166">
    <property type="term" value="F:nucleotide binding"/>
    <property type="evidence" value="ECO:0007669"/>
    <property type="project" value="UniProtKB-KW"/>
</dbReference>
<dbReference type="Gene3D" id="3.40.50.10260">
    <property type="entry name" value="YjeF N-terminal domain"/>
    <property type="match status" value="1"/>
</dbReference>
<feature type="binding site" evidence="1">
    <location>
        <position position="126"/>
    </location>
    <ligand>
        <name>K(+)</name>
        <dbReference type="ChEBI" id="CHEBI:29103"/>
    </ligand>
</feature>
<feature type="domain" description="YjeF N-terminal" evidence="2">
    <location>
        <begin position="19"/>
        <end position="215"/>
    </location>
</feature>
<dbReference type="SUPFAM" id="SSF64153">
    <property type="entry name" value="YjeF N-terminal domain-like"/>
    <property type="match status" value="1"/>
</dbReference>
<feature type="binding site" evidence="1">
    <location>
        <begin position="130"/>
        <end position="136"/>
    </location>
    <ligand>
        <name>(6S)-NADPHX</name>
        <dbReference type="ChEBI" id="CHEBI:64076"/>
    </ligand>
</feature>
<dbReference type="AlphaFoldDB" id="A0A1H1HAZ6"/>
<comment type="catalytic activity">
    <reaction evidence="1">
        <text>(6R)-NADPHX = (6S)-NADPHX</text>
        <dbReference type="Rhea" id="RHEA:32227"/>
        <dbReference type="ChEBI" id="CHEBI:64076"/>
        <dbReference type="ChEBI" id="CHEBI:64077"/>
        <dbReference type="EC" id="5.1.99.6"/>
    </reaction>
</comment>
<organism evidence="4 6">
    <name type="scientific">Pseudomonas grimontii</name>
    <dbReference type="NCBI Taxonomy" id="129847"/>
    <lineage>
        <taxon>Bacteria</taxon>
        <taxon>Pseudomonadati</taxon>
        <taxon>Pseudomonadota</taxon>
        <taxon>Gammaproteobacteria</taxon>
        <taxon>Pseudomonadales</taxon>
        <taxon>Pseudomonadaceae</taxon>
        <taxon>Pseudomonas</taxon>
    </lineage>
</organism>
<comment type="caution">
    <text evidence="1">Lacks conserved residue(s) required for the propagation of feature annotation.</text>
</comment>
<accession>A0A1H1HAZ6</accession>
<evidence type="ECO:0000313" key="6">
    <source>
        <dbReference type="Proteomes" id="UP000317267"/>
    </source>
</evidence>
<keyword evidence="5" id="KW-1185">Reference proteome</keyword>
<dbReference type="OrthoDB" id="9806925at2"/>
<dbReference type="Gene3D" id="3.40.1190.20">
    <property type="match status" value="1"/>
</dbReference>
<comment type="function">
    <text evidence="1">Catalyzes the epimerization of the S- and R-forms of NAD(P)HX, a damaged form of NAD(P)H that is a result of enzymatic or heat-dependent hydration. This is a prerequisite for the S-specific NAD(P)H-hydrate dehydratase to allow the repair of both epimers of NAD(P)HX.</text>
</comment>
<name>A0A1H1HAZ6_9PSED</name>
<sequence length="370" mass="38155">MSTVAMGWRQNVLLTVREMAEADRLSVVAGVSSFALMSNAGAAVAGEIARRWTPRPLVVLSGPGNNGGDGFVTAQRLAEAGWPVTLAMWGDPAALKGEARQHAQRWQGEVKALSPSVLEGAHLIVDALFGAGLSRALEGPVLDTLAAAGRGHAPIIAIDTPSGVMGDTGEALGAVAAAVTVTFFRKKPGHLLSPGRTLCGEVIVADIGTPDAVLDAIAPQAFENHPALWMAELPRAGTEERALQGHGVLIVHEASLPRESGGMGDTLTRMRADARRRSAVVVIQGRDTVIAAPDGRAILHCPGPSTLTGKGADGVLKAIIQRLLAQGMPGFSAAAAGVWLNGVAAAELGAGLGPTDVPQWLPGVLRRLYD</sequence>
<keyword evidence="1" id="KW-0521">NADP</keyword>
<evidence type="ECO:0000259" key="2">
    <source>
        <dbReference type="PROSITE" id="PS51385"/>
    </source>
</evidence>
<dbReference type="RefSeq" id="WP_090404194.1">
    <property type="nucleotide sequence ID" value="NZ_FNKM01000002.1"/>
</dbReference>
<dbReference type="EC" id="5.1.99.6" evidence="1"/>
<comment type="similarity">
    <text evidence="1">Belongs to the NnrE/AIBP family.</text>
</comment>
<reference evidence="3 5" key="1">
    <citation type="submission" date="2016-10" db="EMBL/GenBank/DDBJ databases">
        <authorList>
            <person name="Varghese N."/>
            <person name="Submissions S."/>
        </authorList>
    </citation>
    <scope>NUCLEOTIDE SEQUENCE [LARGE SCALE GENOMIC DNA]</scope>
    <source>
        <strain evidence="3 5">BS2976</strain>
    </source>
</reference>
<comment type="catalytic activity">
    <reaction evidence="1">
        <text>(6R)-NADHX = (6S)-NADHX</text>
        <dbReference type="Rhea" id="RHEA:32215"/>
        <dbReference type="ChEBI" id="CHEBI:64074"/>
        <dbReference type="ChEBI" id="CHEBI:64075"/>
        <dbReference type="EC" id="5.1.99.6"/>
    </reaction>
</comment>
<feature type="binding site" evidence="1">
    <location>
        <position position="159"/>
    </location>
    <ligand>
        <name>(6S)-NADPHX</name>
        <dbReference type="ChEBI" id="CHEBI:64076"/>
    </ligand>
</feature>
<keyword evidence="1 4" id="KW-0413">Isomerase</keyword>
<evidence type="ECO:0000313" key="5">
    <source>
        <dbReference type="Proteomes" id="UP000198740"/>
    </source>
</evidence>
<feature type="binding site" evidence="1">
    <location>
        <position position="162"/>
    </location>
    <ligand>
        <name>K(+)</name>
        <dbReference type="ChEBI" id="CHEBI:29103"/>
    </ligand>
</feature>
<evidence type="ECO:0000256" key="1">
    <source>
        <dbReference type="HAMAP-Rule" id="MF_01966"/>
    </source>
</evidence>
<dbReference type="EMBL" id="FNKM01000002">
    <property type="protein sequence ID" value="SDR22553.1"/>
    <property type="molecule type" value="Genomic_DNA"/>
</dbReference>
<dbReference type="InterPro" id="IPR029056">
    <property type="entry name" value="Ribokinase-like"/>
</dbReference>
<dbReference type="HAMAP" id="MF_01966">
    <property type="entry name" value="NADHX_epimerase"/>
    <property type="match status" value="1"/>
</dbReference>
<dbReference type="GO" id="GO:0052856">
    <property type="term" value="F:NAD(P)HX epimerase activity"/>
    <property type="evidence" value="ECO:0007669"/>
    <property type="project" value="UniProtKB-UniRule"/>
</dbReference>
<keyword evidence="1" id="KW-0520">NAD</keyword>
<reference evidence="4 6" key="2">
    <citation type="submission" date="2019-06" db="EMBL/GenBank/DDBJ databases">
        <title>Pseudomonas bimorpha sp. nov. isolated from bovine raw milk and skim milk concentrate.</title>
        <authorList>
            <person name="Hofmann K."/>
            <person name="Huptas C."/>
            <person name="Doll E."/>
            <person name="Scherer S."/>
            <person name="Wenning M."/>
        </authorList>
    </citation>
    <scope>NUCLEOTIDE SEQUENCE [LARGE SCALE GENOMIC DNA]</scope>
    <source>
        <strain evidence="4 6">DSM 17515</strain>
    </source>
</reference>
<dbReference type="Proteomes" id="UP000198740">
    <property type="component" value="Unassembled WGS sequence"/>
</dbReference>
<dbReference type="SUPFAM" id="SSF53613">
    <property type="entry name" value="Ribokinase-like"/>
    <property type="match status" value="1"/>
</dbReference>
<dbReference type="InterPro" id="IPR036652">
    <property type="entry name" value="YjeF_N_dom_sf"/>
</dbReference>
<dbReference type="GO" id="GO:0046872">
    <property type="term" value="F:metal ion binding"/>
    <property type="evidence" value="ECO:0007669"/>
    <property type="project" value="UniProtKB-KW"/>
</dbReference>
<proteinExistence type="inferred from homology"/>
<keyword evidence="1" id="KW-0630">Potassium</keyword>
<feature type="binding site" evidence="1">
    <location>
        <begin position="65"/>
        <end position="69"/>
    </location>
    <ligand>
        <name>(6S)-NADPHX</name>
        <dbReference type="ChEBI" id="CHEBI:64076"/>
    </ligand>
</feature>
<dbReference type="PROSITE" id="PS51385">
    <property type="entry name" value="YJEF_N"/>
    <property type="match status" value="1"/>
</dbReference>
<comment type="cofactor">
    <cofactor evidence="1">
        <name>K(+)</name>
        <dbReference type="ChEBI" id="CHEBI:29103"/>
    </cofactor>
    <text evidence="1">Binds 1 potassium ion per subunit.</text>
</comment>
<evidence type="ECO:0000313" key="4">
    <source>
        <dbReference type="EMBL" id="TWR67084.1"/>
    </source>
</evidence>
<protein>
    <recommendedName>
        <fullName evidence="1">NAD(P)H-hydrate epimerase</fullName>
        <ecNumber evidence="1">5.1.99.6</ecNumber>
    </recommendedName>
    <alternativeName>
        <fullName evidence="1">NAD(P)HX epimerase</fullName>
    </alternativeName>
</protein>
<dbReference type="InterPro" id="IPR004443">
    <property type="entry name" value="YjeF_N_dom"/>
</dbReference>
<dbReference type="Pfam" id="PF03853">
    <property type="entry name" value="YjeF_N"/>
    <property type="match status" value="1"/>
</dbReference>
<evidence type="ECO:0000313" key="3">
    <source>
        <dbReference type="EMBL" id="SDR22553.1"/>
    </source>
</evidence>
<feature type="binding site" evidence="1">
    <location>
        <position position="66"/>
    </location>
    <ligand>
        <name>K(+)</name>
        <dbReference type="ChEBI" id="CHEBI:29103"/>
    </ligand>
</feature>
<dbReference type="EMBL" id="VFES01000005">
    <property type="protein sequence ID" value="TWR67084.1"/>
    <property type="molecule type" value="Genomic_DNA"/>
</dbReference>